<feature type="compositionally biased region" description="Basic and acidic residues" evidence="5">
    <location>
        <begin position="1"/>
        <end position="10"/>
    </location>
</feature>
<feature type="region of interest" description="Disordered" evidence="5">
    <location>
        <begin position="1"/>
        <end position="35"/>
    </location>
</feature>
<dbReference type="PROSITE" id="PS51007">
    <property type="entry name" value="CYTC"/>
    <property type="match status" value="1"/>
</dbReference>
<dbReference type="PANTHER" id="PTHR35008">
    <property type="entry name" value="BLL4482 PROTEIN-RELATED"/>
    <property type="match status" value="1"/>
</dbReference>
<evidence type="ECO:0000256" key="3">
    <source>
        <dbReference type="ARBA" id="ARBA00023004"/>
    </source>
</evidence>
<comment type="caution">
    <text evidence="8">The sequence shown here is derived from an EMBL/GenBank/DDBJ whole genome shotgun (WGS) entry which is preliminary data.</text>
</comment>
<keyword evidence="6" id="KW-1133">Transmembrane helix</keyword>
<proteinExistence type="predicted"/>
<evidence type="ECO:0000256" key="4">
    <source>
        <dbReference type="PROSITE-ProRule" id="PRU00433"/>
    </source>
</evidence>
<evidence type="ECO:0000256" key="5">
    <source>
        <dbReference type="SAM" id="MobiDB-lite"/>
    </source>
</evidence>
<dbReference type="InterPro" id="IPR051459">
    <property type="entry name" value="Cytochrome_c-type_DH"/>
</dbReference>
<dbReference type="RefSeq" id="WP_194536693.1">
    <property type="nucleotide sequence ID" value="NZ_JACEFB010000002.1"/>
</dbReference>
<evidence type="ECO:0000256" key="2">
    <source>
        <dbReference type="ARBA" id="ARBA00022723"/>
    </source>
</evidence>
<dbReference type="GO" id="GO:0009055">
    <property type="term" value="F:electron transfer activity"/>
    <property type="evidence" value="ECO:0007669"/>
    <property type="project" value="InterPro"/>
</dbReference>
<evidence type="ECO:0000313" key="9">
    <source>
        <dbReference type="Proteomes" id="UP000542342"/>
    </source>
</evidence>
<sequence length="273" mass="29631">MNNSHDDNDIVKSNQPGNFHPSLDSEMSEPADEERDTIQRMLDVLAREHAEPRDGFEPVPFWVAAIFGALLAWGGYYLGTNSADFRPDVYDRSDLRQVSSGGSAVSVPDPDPQTVPELIKIGEQKYAAICASCHQPHGQGNLAQGIPPLDGSEWVVGEQASPARLARILLYGLTGPITVKGRTYNGLMPAQGNVLKDYEIAAVLTYIRNSWNNNADKDKPPAITAATIKAARAIHGNRKTNGTQPYTVKELIQIPTDYADPGATPPTATKDKK</sequence>
<keyword evidence="6" id="KW-0812">Transmembrane</keyword>
<keyword evidence="6" id="KW-0472">Membrane</keyword>
<evidence type="ECO:0000256" key="6">
    <source>
        <dbReference type="SAM" id="Phobius"/>
    </source>
</evidence>
<name>A0A7V8VC02_9BACT</name>
<accession>A0A7V8VC02</accession>
<dbReference type="EMBL" id="JACEFB010000002">
    <property type="protein sequence ID" value="MBA2225251.1"/>
    <property type="molecule type" value="Genomic_DNA"/>
</dbReference>
<dbReference type="InterPro" id="IPR036909">
    <property type="entry name" value="Cyt_c-like_dom_sf"/>
</dbReference>
<reference evidence="8 9" key="1">
    <citation type="submission" date="2020-07" db="EMBL/GenBank/DDBJ databases">
        <title>Thermogemmata thermophila gen. nov., sp. nov., a novel moderate thermophilic planctomycete from a Kamchatka hot spring.</title>
        <authorList>
            <person name="Elcheninov A.G."/>
            <person name="Podosokorskaya O.A."/>
            <person name="Kovaleva O.L."/>
            <person name="Novikov A."/>
            <person name="Bonch-Osmolovskaya E.A."/>
            <person name="Toshchakov S.V."/>
            <person name="Kublanov I.V."/>
        </authorList>
    </citation>
    <scope>NUCLEOTIDE SEQUENCE [LARGE SCALE GENOMIC DNA]</scope>
    <source>
        <strain evidence="8 9">2918</strain>
    </source>
</reference>
<gene>
    <name evidence="8" type="ORF">H0921_03640</name>
</gene>
<keyword evidence="9" id="KW-1185">Reference proteome</keyword>
<evidence type="ECO:0000259" key="7">
    <source>
        <dbReference type="PROSITE" id="PS51007"/>
    </source>
</evidence>
<dbReference type="AlphaFoldDB" id="A0A7V8VC02"/>
<dbReference type="PANTHER" id="PTHR35008:SF8">
    <property type="entry name" value="ALCOHOL DEHYDROGENASE CYTOCHROME C SUBUNIT"/>
    <property type="match status" value="1"/>
</dbReference>
<dbReference type="SUPFAM" id="SSF46626">
    <property type="entry name" value="Cytochrome c"/>
    <property type="match status" value="1"/>
</dbReference>
<dbReference type="GO" id="GO:0020037">
    <property type="term" value="F:heme binding"/>
    <property type="evidence" value="ECO:0007669"/>
    <property type="project" value="InterPro"/>
</dbReference>
<evidence type="ECO:0000313" key="8">
    <source>
        <dbReference type="EMBL" id="MBA2225251.1"/>
    </source>
</evidence>
<dbReference type="Pfam" id="PF13442">
    <property type="entry name" value="Cytochrome_CBB3"/>
    <property type="match status" value="1"/>
</dbReference>
<keyword evidence="3 4" id="KW-0408">Iron</keyword>
<organism evidence="8 9">
    <name type="scientific">Thermogemmata fonticola</name>
    <dbReference type="NCBI Taxonomy" id="2755323"/>
    <lineage>
        <taxon>Bacteria</taxon>
        <taxon>Pseudomonadati</taxon>
        <taxon>Planctomycetota</taxon>
        <taxon>Planctomycetia</taxon>
        <taxon>Gemmatales</taxon>
        <taxon>Gemmataceae</taxon>
        <taxon>Thermogemmata</taxon>
    </lineage>
</organism>
<feature type="domain" description="Cytochrome c" evidence="7">
    <location>
        <begin position="117"/>
        <end position="211"/>
    </location>
</feature>
<dbReference type="GO" id="GO:0046872">
    <property type="term" value="F:metal ion binding"/>
    <property type="evidence" value="ECO:0007669"/>
    <property type="project" value="UniProtKB-KW"/>
</dbReference>
<dbReference type="InterPro" id="IPR009056">
    <property type="entry name" value="Cyt_c-like_dom"/>
</dbReference>
<evidence type="ECO:0000256" key="1">
    <source>
        <dbReference type="ARBA" id="ARBA00022617"/>
    </source>
</evidence>
<keyword evidence="1 4" id="KW-0349">Heme</keyword>
<feature type="compositionally biased region" description="Acidic residues" evidence="5">
    <location>
        <begin position="26"/>
        <end position="35"/>
    </location>
</feature>
<dbReference type="Gene3D" id="1.10.760.10">
    <property type="entry name" value="Cytochrome c-like domain"/>
    <property type="match status" value="1"/>
</dbReference>
<feature type="transmembrane region" description="Helical" evidence="6">
    <location>
        <begin position="59"/>
        <end position="78"/>
    </location>
</feature>
<protein>
    <submittedName>
        <fullName evidence="8">Cytochrome c</fullName>
    </submittedName>
</protein>
<dbReference type="Proteomes" id="UP000542342">
    <property type="component" value="Unassembled WGS sequence"/>
</dbReference>
<keyword evidence="2 4" id="KW-0479">Metal-binding</keyword>